<dbReference type="Pfam" id="PF00005">
    <property type="entry name" value="ABC_tran"/>
    <property type="match status" value="1"/>
</dbReference>
<dbReference type="GO" id="GO:0005524">
    <property type="term" value="F:ATP binding"/>
    <property type="evidence" value="ECO:0007669"/>
    <property type="project" value="UniProtKB-KW"/>
</dbReference>
<dbReference type="EMBL" id="AP023420">
    <property type="protein sequence ID" value="BCK84810.1"/>
    <property type="molecule type" value="Genomic_DNA"/>
</dbReference>
<dbReference type="FunFam" id="3.40.50.300:FF:000134">
    <property type="entry name" value="Iron-enterobactin ABC transporter ATP-binding protein"/>
    <property type="match status" value="1"/>
</dbReference>
<accession>A0A810Q9C3</accession>
<keyword evidence="2" id="KW-0547">Nucleotide-binding</keyword>
<organism evidence="5 6">
    <name type="scientific">Pusillibacter faecalis</name>
    <dbReference type="NCBI Taxonomy" id="2714358"/>
    <lineage>
        <taxon>Bacteria</taxon>
        <taxon>Bacillati</taxon>
        <taxon>Bacillota</taxon>
        <taxon>Clostridia</taxon>
        <taxon>Eubacteriales</taxon>
        <taxon>Oscillospiraceae</taxon>
        <taxon>Pusillibacter</taxon>
    </lineage>
</organism>
<evidence type="ECO:0000313" key="5">
    <source>
        <dbReference type="EMBL" id="BCK84810.1"/>
    </source>
</evidence>
<evidence type="ECO:0000256" key="2">
    <source>
        <dbReference type="ARBA" id="ARBA00022741"/>
    </source>
</evidence>
<evidence type="ECO:0000256" key="1">
    <source>
        <dbReference type="ARBA" id="ARBA00022448"/>
    </source>
</evidence>
<dbReference type="Proteomes" id="UP000679848">
    <property type="component" value="Chromosome"/>
</dbReference>
<dbReference type="SMART" id="SM00382">
    <property type="entry name" value="AAA"/>
    <property type="match status" value="1"/>
</dbReference>
<evidence type="ECO:0000256" key="3">
    <source>
        <dbReference type="ARBA" id="ARBA00022840"/>
    </source>
</evidence>
<dbReference type="AlphaFoldDB" id="A0A810Q9C3"/>
<dbReference type="Gene3D" id="3.40.50.300">
    <property type="entry name" value="P-loop containing nucleotide triphosphate hydrolases"/>
    <property type="match status" value="1"/>
</dbReference>
<evidence type="ECO:0000313" key="6">
    <source>
        <dbReference type="Proteomes" id="UP000679848"/>
    </source>
</evidence>
<keyword evidence="6" id="KW-1185">Reference proteome</keyword>
<dbReference type="GO" id="GO:0016887">
    <property type="term" value="F:ATP hydrolysis activity"/>
    <property type="evidence" value="ECO:0007669"/>
    <property type="project" value="InterPro"/>
</dbReference>
<sequence length="269" mass="28960">MISVQNLNFSYPCGRQILRDISFSAQSGDFVAVLGSNGAGKSTLLKCFDHILRPQSGSVLVDGTDLLSLSLSELARQVAFVAQGAGGTRLSVYDTLLLGRKPYIKWGVSQRDRGIVNDVLQQMGLGRLAMRYLNQLSGGEQQKVLLARALVQEPKLLLLDEPTSNLDIRNQHEVLGLVRQMCKARGITAILVIHDPNLALRFCDRFLFLHSGTIAAAGDASVVNPETIRAVYGIYAAVTQVHGATVVVPIGGAGQEPPLGATEQTRART</sequence>
<gene>
    <name evidence="5" type="ORF">MM59RIKEN_21290</name>
</gene>
<dbReference type="PROSITE" id="PS00211">
    <property type="entry name" value="ABC_TRANSPORTER_1"/>
    <property type="match status" value="1"/>
</dbReference>
<dbReference type="RefSeq" id="WP_187029622.1">
    <property type="nucleotide sequence ID" value="NZ_AP023420.1"/>
</dbReference>
<dbReference type="PROSITE" id="PS50893">
    <property type="entry name" value="ABC_TRANSPORTER_2"/>
    <property type="match status" value="1"/>
</dbReference>
<dbReference type="InterPro" id="IPR003439">
    <property type="entry name" value="ABC_transporter-like_ATP-bd"/>
</dbReference>
<evidence type="ECO:0000259" key="4">
    <source>
        <dbReference type="PROSITE" id="PS50893"/>
    </source>
</evidence>
<dbReference type="InterPro" id="IPR027417">
    <property type="entry name" value="P-loop_NTPase"/>
</dbReference>
<dbReference type="InterPro" id="IPR017871">
    <property type="entry name" value="ABC_transporter-like_CS"/>
</dbReference>
<dbReference type="PANTHER" id="PTHR42794">
    <property type="entry name" value="HEMIN IMPORT ATP-BINDING PROTEIN HMUV"/>
    <property type="match status" value="1"/>
</dbReference>
<reference evidence="5" key="1">
    <citation type="submission" date="2020-09" db="EMBL/GenBank/DDBJ databases">
        <title>New species isolated from human feces.</title>
        <authorList>
            <person name="Kitahara M."/>
            <person name="Shigeno Y."/>
            <person name="Shime M."/>
            <person name="Matsumoto Y."/>
            <person name="Nakamura S."/>
            <person name="Motooka D."/>
            <person name="Fukuoka S."/>
            <person name="Nishikawa H."/>
            <person name="Benno Y."/>
        </authorList>
    </citation>
    <scope>NUCLEOTIDE SEQUENCE</scope>
    <source>
        <strain evidence="5">MM59</strain>
    </source>
</reference>
<protein>
    <submittedName>
        <fullName evidence="5">Iron ABC transporter ATP-binding protein</fullName>
    </submittedName>
</protein>
<name>A0A810Q9C3_9FIRM</name>
<feature type="domain" description="ABC transporter" evidence="4">
    <location>
        <begin position="2"/>
        <end position="236"/>
    </location>
</feature>
<dbReference type="PANTHER" id="PTHR42794:SF2">
    <property type="entry name" value="ABC TRANSPORTER ATP-BINDING PROTEIN"/>
    <property type="match status" value="1"/>
</dbReference>
<keyword evidence="3 5" id="KW-0067">ATP-binding</keyword>
<proteinExistence type="predicted"/>
<keyword evidence="1" id="KW-0813">Transport</keyword>
<dbReference type="CDD" id="cd03214">
    <property type="entry name" value="ABC_Iron-Siderophores_B12_Hemin"/>
    <property type="match status" value="1"/>
</dbReference>
<dbReference type="SUPFAM" id="SSF52540">
    <property type="entry name" value="P-loop containing nucleoside triphosphate hydrolases"/>
    <property type="match status" value="1"/>
</dbReference>
<dbReference type="KEGG" id="pfaa:MM59RIKEN_21290"/>
<dbReference type="InterPro" id="IPR003593">
    <property type="entry name" value="AAA+_ATPase"/>
</dbReference>